<sequence length="357" mass="39814">MSRFHALTVTDVTPDTRDSVVVTLQPQSEEQDLFRFEQGQYLTFRRDFDGHEVRRCYSICAGTEDGALKVGIKRVDGGAFSCWAHESMRPGDMVEAMPPLGSFNAPIEPDLARFYVGFAGGSGITPILSILKTVLAREPNSQFTLVYANRQISSIMFREELEDLKNRYLGRLQVIHILKSDAQDTELFSGRVDEQKLNDLFDTLIDPQDIDIAFLCGPHGMMETVRGSLETRGVAADKIRQELFKSDQPGRLPARLRPEVIDGSAKEADLRLTIDGTTREIHMEPGETILEAAHRHNIDAPYSCCAGVCSTCRGKVLEGEVEMAANHALEDDEIRDGYVLTCQSRPLSKRLVVTYDA</sequence>
<dbReference type="SUPFAM" id="SSF52343">
    <property type="entry name" value="Ferredoxin reductase-like, C-terminal NADP-linked domain"/>
    <property type="match status" value="1"/>
</dbReference>
<name>A0A0M6XWJ4_9HYPH</name>
<evidence type="ECO:0000256" key="7">
    <source>
        <dbReference type="ARBA" id="ARBA00023004"/>
    </source>
</evidence>
<dbReference type="AlphaFoldDB" id="A0A0M6XWJ4"/>
<evidence type="ECO:0000256" key="1">
    <source>
        <dbReference type="ARBA" id="ARBA00001974"/>
    </source>
</evidence>
<evidence type="ECO:0000256" key="9">
    <source>
        <dbReference type="ARBA" id="ARBA00034078"/>
    </source>
</evidence>
<dbReference type="GO" id="GO:0050660">
    <property type="term" value="F:flavin adenine dinucleotide binding"/>
    <property type="evidence" value="ECO:0007669"/>
    <property type="project" value="TreeGrafter"/>
</dbReference>
<gene>
    <name evidence="12" type="primary">paaE</name>
    <name evidence="12" type="ORF">LAL4801_00649</name>
</gene>
<keyword evidence="3" id="KW-0001">2Fe-2S</keyword>
<dbReference type="OrthoDB" id="9796486at2"/>
<keyword evidence="13" id="KW-1185">Reference proteome</keyword>
<evidence type="ECO:0000259" key="11">
    <source>
        <dbReference type="PROSITE" id="PS51384"/>
    </source>
</evidence>
<keyword evidence="7" id="KW-0408">Iron</keyword>
<dbReference type="NCBIfam" id="TIGR02160">
    <property type="entry name" value="PA_CoA_Oxy5"/>
    <property type="match status" value="1"/>
</dbReference>
<dbReference type="Pfam" id="PF00175">
    <property type="entry name" value="NAD_binding_1"/>
    <property type="match status" value="1"/>
</dbReference>
<dbReference type="Pfam" id="PF00111">
    <property type="entry name" value="Fer2"/>
    <property type="match status" value="1"/>
</dbReference>
<dbReference type="SUPFAM" id="SSF63380">
    <property type="entry name" value="Riboflavin synthase domain-like"/>
    <property type="match status" value="1"/>
</dbReference>
<reference evidence="13" key="1">
    <citation type="submission" date="2015-07" db="EMBL/GenBank/DDBJ databases">
        <authorList>
            <person name="Rodrigo-Torres Lidia"/>
            <person name="Arahal R.David."/>
        </authorList>
    </citation>
    <scope>NUCLEOTIDE SEQUENCE [LARGE SCALE GENOMIC DNA]</scope>
    <source>
        <strain evidence="13">CECT 4801</strain>
    </source>
</reference>
<dbReference type="InterPro" id="IPR050415">
    <property type="entry name" value="MRET"/>
</dbReference>
<dbReference type="CDD" id="cd06214">
    <property type="entry name" value="PA_degradation_oxidoreductase_like"/>
    <property type="match status" value="1"/>
</dbReference>
<dbReference type="InterPro" id="IPR001041">
    <property type="entry name" value="2Fe-2S_ferredoxin-type"/>
</dbReference>
<evidence type="ECO:0000256" key="6">
    <source>
        <dbReference type="ARBA" id="ARBA00023002"/>
    </source>
</evidence>
<evidence type="ECO:0000256" key="5">
    <source>
        <dbReference type="ARBA" id="ARBA00022827"/>
    </source>
</evidence>
<keyword evidence="5" id="KW-0274">FAD</keyword>
<organism evidence="12 13">
    <name type="scientific">Roseibium aggregatum</name>
    <dbReference type="NCBI Taxonomy" id="187304"/>
    <lineage>
        <taxon>Bacteria</taxon>
        <taxon>Pseudomonadati</taxon>
        <taxon>Pseudomonadota</taxon>
        <taxon>Alphaproteobacteria</taxon>
        <taxon>Hyphomicrobiales</taxon>
        <taxon>Stappiaceae</taxon>
        <taxon>Roseibium</taxon>
    </lineage>
</organism>
<dbReference type="GO" id="GO:0016491">
    <property type="term" value="F:oxidoreductase activity"/>
    <property type="evidence" value="ECO:0007669"/>
    <property type="project" value="UniProtKB-KW"/>
</dbReference>
<dbReference type="RefSeq" id="WP_055654186.1">
    <property type="nucleotide sequence ID" value="NZ_CXST01000001.1"/>
</dbReference>
<evidence type="ECO:0000256" key="3">
    <source>
        <dbReference type="ARBA" id="ARBA00022714"/>
    </source>
</evidence>
<dbReference type="InterPro" id="IPR008333">
    <property type="entry name" value="Cbr1-like_FAD-bd_dom"/>
</dbReference>
<dbReference type="EC" id="1.-.-.-" evidence="12"/>
<evidence type="ECO:0000256" key="2">
    <source>
        <dbReference type="ARBA" id="ARBA00022630"/>
    </source>
</evidence>
<feature type="domain" description="2Fe-2S ferredoxin-type" evidence="10">
    <location>
        <begin position="268"/>
        <end position="357"/>
    </location>
</feature>
<evidence type="ECO:0000259" key="10">
    <source>
        <dbReference type="PROSITE" id="PS51085"/>
    </source>
</evidence>
<dbReference type="InterPro" id="IPR001433">
    <property type="entry name" value="OxRdtase_FAD/NAD-bd"/>
</dbReference>
<dbReference type="InterPro" id="IPR001709">
    <property type="entry name" value="Flavoprot_Pyr_Nucl_cyt_Rdtase"/>
</dbReference>
<accession>A0A0M6XWJ4</accession>
<dbReference type="InterPro" id="IPR012675">
    <property type="entry name" value="Beta-grasp_dom_sf"/>
</dbReference>
<dbReference type="PROSITE" id="PS51384">
    <property type="entry name" value="FAD_FR"/>
    <property type="match status" value="1"/>
</dbReference>
<evidence type="ECO:0000313" key="13">
    <source>
        <dbReference type="Proteomes" id="UP000048926"/>
    </source>
</evidence>
<dbReference type="Pfam" id="PF00970">
    <property type="entry name" value="FAD_binding_6"/>
    <property type="match status" value="1"/>
</dbReference>
<protein>
    <submittedName>
        <fullName evidence="12">1,2-phenylacetyl-CoA epoxidase, subunit E</fullName>
        <ecNumber evidence="12">1.-.-.-</ecNumber>
    </submittedName>
</protein>
<feature type="domain" description="FAD-binding FR-type" evidence="11">
    <location>
        <begin position="2"/>
        <end position="106"/>
    </location>
</feature>
<dbReference type="Gene3D" id="2.40.30.10">
    <property type="entry name" value="Translation factors"/>
    <property type="match status" value="1"/>
</dbReference>
<proteinExistence type="predicted"/>
<evidence type="ECO:0000313" key="12">
    <source>
        <dbReference type="EMBL" id="CTQ42224.1"/>
    </source>
</evidence>
<dbReference type="InterPro" id="IPR017938">
    <property type="entry name" value="Riboflavin_synthase-like_b-brl"/>
</dbReference>
<dbReference type="SUPFAM" id="SSF54292">
    <property type="entry name" value="2Fe-2S ferredoxin-like"/>
    <property type="match status" value="1"/>
</dbReference>
<comment type="cofactor">
    <cofactor evidence="9">
        <name>[2Fe-2S] cluster</name>
        <dbReference type="ChEBI" id="CHEBI:190135"/>
    </cofactor>
</comment>
<dbReference type="InterPro" id="IPR011884">
    <property type="entry name" value="PaaE"/>
</dbReference>
<dbReference type="GO" id="GO:0010124">
    <property type="term" value="P:phenylacetate catabolic process"/>
    <property type="evidence" value="ECO:0007669"/>
    <property type="project" value="InterPro"/>
</dbReference>
<dbReference type="CDD" id="cd00207">
    <property type="entry name" value="fer2"/>
    <property type="match status" value="1"/>
</dbReference>
<dbReference type="InterPro" id="IPR017927">
    <property type="entry name" value="FAD-bd_FR_type"/>
</dbReference>
<dbReference type="Gene3D" id="3.10.20.30">
    <property type="match status" value="1"/>
</dbReference>
<dbReference type="InterPro" id="IPR039261">
    <property type="entry name" value="FNR_nucleotide-bd"/>
</dbReference>
<keyword evidence="2" id="KW-0285">Flavoprotein</keyword>
<dbReference type="PRINTS" id="PR00406">
    <property type="entry name" value="CYTB5RDTASE"/>
</dbReference>
<dbReference type="InterPro" id="IPR036010">
    <property type="entry name" value="2Fe-2S_ferredoxin-like_sf"/>
</dbReference>
<keyword evidence="4" id="KW-0479">Metal-binding</keyword>
<dbReference type="GO" id="GO:0051537">
    <property type="term" value="F:2 iron, 2 sulfur cluster binding"/>
    <property type="evidence" value="ECO:0007669"/>
    <property type="project" value="UniProtKB-KW"/>
</dbReference>
<evidence type="ECO:0000256" key="4">
    <source>
        <dbReference type="ARBA" id="ARBA00022723"/>
    </source>
</evidence>
<comment type="cofactor">
    <cofactor evidence="1">
        <name>FAD</name>
        <dbReference type="ChEBI" id="CHEBI:57692"/>
    </cofactor>
</comment>
<dbReference type="Gene3D" id="3.40.50.80">
    <property type="entry name" value="Nucleotide-binding domain of ferredoxin-NADP reductase (FNR) module"/>
    <property type="match status" value="1"/>
</dbReference>
<dbReference type="Proteomes" id="UP000048926">
    <property type="component" value="Unassembled WGS sequence"/>
</dbReference>
<dbReference type="EMBL" id="CXST01000001">
    <property type="protein sequence ID" value="CTQ42224.1"/>
    <property type="molecule type" value="Genomic_DNA"/>
</dbReference>
<dbReference type="PRINTS" id="PR00371">
    <property type="entry name" value="FPNCR"/>
</dbReference>
<dbReference type="GO" id="GO:0046872">
    <property type="term" value="F:metal ion binding"/>
    <property type="evidence" value="ECO:0007669"/>
    <property type="project" value="UniProtKB-KW"/>
</dbReference>
<evidence type="ECO:0000256" key="8">
    <source>
        <dbReference type="ARBA" id="ARBA00023014"/>
    </source>
</evidence>
<dbReference type="PANTHER" id="PTHR47354">
    <property type="entry name" value="NADH OXIDOREDUCTASE HCR"/>
    <property type="match status" value="1"/>
</dbReference>
<dbReference type="PROSITE" id="PS51085">
    <property type="entry name" value="2FE2S_FER_2"/>
    <property type="match status" value="1"/>
</dbReference>
<dbReference type="PANTHER" id="PTHR47354:SF8">
    <property type="entry name" value="1,2-PHENYLACETYL-COA EPOXIDASE, SUBUNIT E"/>
    <property type="match status" value="1"/>
</dbReference>
<keyword evidence="8" id="KW-0411">Iron-sulfur</keyword>
<keyword evidence="6 12" id="KW-0560">Oxidoreductase</keyword>
<dbReference type="STRING" id="187304.B0E33_26850"/>